<evidence type="ECO:0000313" key="2">
    <source>
        <dbReference type="Proteomes" id="UP001162480"/>
    </source>
</evidence>
<reference evidence="1" key="1">
    <citation type="submission" date="2023-08" db="EMBL/GenBank/DDBJ databases">
        <authorList>
            <person name="Alioto T."/>
            <person name="Alioto T."/>
            <person name="Gomez Garrido J."/>
        </authorList>
    </citation>
    <scope>NUCLEOTIDE SEQUENCE</scope>
</reference>
<dbReference type="Proteomes" id="UP001162480">
    <property type="component" value="Chromosome 1"/>
</dbReference>
<gene>
    <name evidence="1" type="ORF">OCTVUL_1B026684</name>
</gene>
<sequence length="116" mass="12184">MSTRSASESGTSSDAEKCLGELGIGIVVGVGVGGDMAESADGDGAAAFVSDVLMAVVGVEREGARLSFSFSLEQSVLKCLNEMQHFVFLPSTLTGIMLPPRRSIWCGMRFTLFCVV</sequence>
<dbReference type="EMBL" id="OX597814">
    <property type="protein sequence ID" value="CAI9716181.1"/>
    <property type="molecule type" value="Genomic_DNA"/>
</dbReference>
<accession>A0AA36EVW6</accession>
<name>A0AA36EVW6_OCTVU</name>
<proteinExistence type="predicted"/>
<keyword evidence="2" id="KW-1185">Reference proteome</keyword>
<evidence type="ECO:0000313" key="1">
    <source>
        <dbReference type="EMBL" id="CAI9716181.1"/>
    </source>
</evidence>
<organism evidence="1 2">
    <name type="scientific">Octopus vulgaris</name>
    <name type="common">Common octopus</name>
    <dbReference type="NCBI Taxonomy" id="6645"/>
    <lineage>
        <taxon>Eukaryota</taxon>
        <taxon>Metazoa</taxon>
        <taxon>Spiralia</taxon>
        <taxon>Lophotrochozoa</taxon>
        <taxon>Mollusca</taxon>
        <taxon>Cephalopoda</taxon>
        <taxon>Coleoidea</taxon>
        <taxon>Octopodiformes</taxon>
        <taxon>Octopoda</taxon>
        <taxon>Incirrata</taxon>
        <taxon>Octopodidae</taxon>
        <taxon>Octopus</taxon>
    </lineage>
</organism>
<protein>
    <submittedName>
        <fullName evidence="1">Uncharacterized protein</fullName>
    </submittedName>
</protein>
<dbReference type="AlphaFoldDB" id="A0AA36EVW6"/>